<dbReference type="PANTHER" id="PTHR30629">
    <property type="entry name" value="PROPHAGE INTEGRASE"/>
    <property type="match status" value="1"/>
</dbReference>
<dbReference type="InterPro" id="IPR050808">
    <property type="entry name" value="Phage_Integrase"/>
</dbReference>
<dbReference type="GO" id="GO:0015074">
    <property type="term" value="P:DNA integration"/>
    <property type="evidence" value="ECO:0007669"/>
    <property type="project" value="UniProtKB-KW"/>
</dbReference>
<dbReference type="InterPro" id="IPR025166">
    <property type="entry name" value="Integrase_DNA_bind_dom"/>
</dbReference>
<keyword evidence="2" id="KW-0229">DNA integration</keyword>
<dbReference type="InterPro" id="IPR011010">
    <property type="entry name" value="DNA_brk_join_enz"/>
</dbReference>
<reference evidence="8" key="1">
    <citation type="submission" date="2006-05" db="EMBL/GenBank/DDBJ databases">
        <title>Annotation of the draft genome assembly of Desulfuromonas acetoxidans DSM 684.</title>
        <authorList>
            <consortium name="US DOE Joint Genome Institute (JGI-ORNL)"/>
            <person name="Larimer F."/>
            <person name="Land M."/>
            <person name="Hauser L."/>
        </authorList>
    </citation>
    <scope>NUCLEOTIDE SEQUENCE [LARGE SCALE GENOMIC DNA]</scope>
    <source>
        <strain evidence="8">DSM 684</strain>
    </source>
</reference>
<dbReference type="EMBL" id="AAEW02000002">
    <property type="protein sequence ID" value="EAT16964.1"/>
    <property type="molecule type" value="Genomic_DNA"/>
</dbReference>
<dbReference type="Pfam" id="PF00589">
    <property type="entry name" value="Phage_integrase"/>
    <property type="match status" value="1"/>
</dbReference>
<organism evidence="8 9">
    <name type="scientific">Desulfuromonas acetoxidans (strain DSM 684 / 11070)</name>
    <dbReference type="NCBI Taxonomy" id="281689"/>
    <lineage>
        <taxon>Bacteria</taxon>
        <taxon>Pseudomonadati</taxon>
        <taxon>Thermodesulfobacteriota</taxon>
        <taxon>Desulfuromonadia</taxon>
        <taxon>Desulfuromonadales</taxon>
        <taxon>Desulfuromonadaceae</taxon>
        <taxon>Desulfuromonas</taxon>
    </lineage>
</organism>
<keyword evidence="3 5" id="KW-0238">DNA-binding</keyword>
<evidence type="ECO:0000256" key="1">
    <source>
        <dbReference type="ARBA" id="ARBA00008857"/>
    </source>
</evidence>
<evidence type="ECO:0000256" key="5">
    <source>
        <dbReference type="PROSITE-ProRule" id="PRU01248"/>
    </source>
</evidence>
<dbReference type="InterPro" id="IPR044068">
    <property type="entry name" value="CB"/>
</dbReference>
<dbReference type="SUPFAM" id="SSF56349">
    <property type="entry name" value="DNA breaking-rejoining enzymes"/>
    <property type="match status" value="1"/>
</dbReference>
<dbReference type="AlphaFoldDB" id="Q1K3L0"/>
<comment type="caution">
    <text evidence="8">The sequence shown here is derived from an EMBL/GenBank/DDBJ whole genome shotgun (WGS) entry which is preliminary data.</text>
</comment>
<dbReference type="InterPro" id="IPR053876">
    <property type="entry name" value="Phage_int_M"/>
</dbReference>
<evidence type="ECO:0000259" key="7">
    <source>
        <dbReference type="PROSITE" id="PS51900"/>
    </source>
</evidence>
<dbReference type="InterPro" id="IPR013762">
    <property type="entry name" value="Integrase-like_cat_sf"/>
</dbReference>
<dbReference type="Gene3D" id="1.10.150.130">
    <property type="match status" value="1"/>
</dbReference>
<dbReference type="InterPro" id="IPR038488">
    <property type="entry name" value="Integrase_DNA-bd_sf"/>
</dbReference>
<keyword evidence="4" id="KW-0233">DNA recombination</keyword>
<gene>
    <name evidence="8" type="ORF">Dace_2830</name>
</gene>
<evidence type="ECO:0000256" key="2">
    <source>
        <dbReference type="ARBA" id="ARBA00022908"/>
    </source>
</evidence>
<evidence type="ECO:0000313" key="8">
    <source>
        <dbReference type="EMBL" id="EAT16964.1"/>
    </source>
</evidence>
<protein>
    <submittedName>
        <fullName evidence="8">Phage integrase</fullName>
    </submittedName>
</protein>
<keyword evidence="9" id="KW-1185">Reference proteome</keyword>
<dbReference type="Gene3D" id="1.10.443.10">
    <property type="entry name" value="Intergrase catalytic core"/>
    <property type="match status" value="1"/>
</dbReference>
<dbReference type="Proteomes" id="UP000005695">
    <property type="component" value="Unassembled WGS sequence"/>
</dbReference>
<dbReference type="Gene3D" id="3.30.160.390">
    <property type="entry name" value="Integrase, DNA-binding domain"/>
    <property type="match status" value="1"/>
</dbReference>
<evidence type="ECO:0000259" key="6">
    <source>
        <dbReference type="PROSITE" id="PS51898"/>
    </source>
</evidence>
<dbReference type="Pfam" id="PF22022">
    <property type="entry name" value="Phage_int_M"/>
    <property type="match status" value="1"/>
</dbReference>
<proteinExistence type="inferred from homology"/>
<evidence type="ECO:0000256" key="4">
    <source>
        <dbReference type="ARBA" id="ARBA00023172"/>
    </source>
</evidence>
<dbReference type="GO" id="GO:0006310">
    <property type="term" value="P:DNA recombination"/>
    <property type="evidence" value="ECO:0007669"/>
    <property type="project" value="UniProtKB-KW"/>
</dbReference>
<dbReference type="PANTHER" id="PTHR30629:SF2">
    <property type="entry name" value="PROPHAGE INTEGRASE INTS-RELATED"/>
    <property type="match status" value="1"/>
</dbReference>
<evidence type="ECO:0000313" key="9">
    <source>
        <dbReference type="Proteomes" id="UP000005695"/>
    </source>
</evidence>
<dbReference type="GO" id="GO:0003677">
    <property type="term" value="F:DNA binding"/>
    <property type="evidence" value="ECO:0007669"/>
    <property type="project" value="UniProtKB-UniRule"/>
</dbReference>
<feature type="domain" description="Tyr recombinase" evidence="6">
    <location>
        <begin position="215"/>
        <end position="391"/>
    </location>
</feature>
<evidence type="ECO:0000256" key="3">
    <source>
        <dbReference type="ARBA" id="ARBA00023125"/>
    </source>
</evidence>
<feature type="domain" description="Core-binding (CB)" evidence="7">
    <location>
        <begin position="110"/>
        <end position="194"/>
    </location>
</feature>
<dbReference type="InterPro" id="IPR010998">
    <property type="entry name" value="Integrase_recombinase_N"/>
</dbReference>
<reference evidence="8" key="2">
    <citation type="submission" date="2006-05" db="EMBL/GenBank/DDBJ databases">
        <title>Sequencing of the draft genome and assembly of Desulfuromonas acetoxidans DSM 684.</title>
        <authorList>
            <consortium name="US DOE Joint Genome Institute (JGI-PGF)"/>
            <person name="Copeland A."/>
            <person name="Lucas S."/>
            <person name="Lapidus A."/>
            <person name="Barry K."/>
            <person name="Detter J.C."/>
            <person name="Glavina del Rio T."/>
            <person name="Hammon N."/>
            <person name="Israni S."/>
            <person name="Dalin E."/>
            <person name="Tice H."/>
            <person name="Bruce D."/>
            <person name="Pitluck S."/>
            <person name="Richardson P."/>
        </authorList>
    </citation>
    <scope>NUCLEOTIDE SEQUENCE [LARGE SCALE GENOMIC DNA]</scope>
    <source>
        <strain evidence="8">DSM 684</strain>
    </source>
</reference>
<comment type="similarity">
    <text evidence="1">Belongs to the 'phage' integrase family.</text>
</comment>
<name>Q1K3L0_DESA6</name>
<dbReference type="InterPro" id="IPR002104">
    <property type="entry name" value="Integrase_catalytic"/>
</dbReference>
<sequence>MVMAKRKPQISSLADAMSAKGPEIDSGLKYVTYSFHSVPNLYLSVWQNGSRKFHFKMTFLHETTFIALGALGEITLPDAVQKAQLYRQMIQEGLDPRRTLTERRIKTLEKFCHEYFEDFIDQNHKHPKKSRHMLKRWILPVFGHIPLKQIDSRLVSEFVQQILTTVSQKTERRISGSTAKQALSLLSKLFQCAIDQHLVDANPCDGVRRPKVNRSRERYLSGDEYPRFIKATMSLIDRPQAKAIMILAVLGLRPSEVLGLAWCDVHLIDNRIHIKQAKNGESRFVTLNSVARDLLQQLYDARKKRAVWVFPSRGKSSTGHLQSVSKTFERICNMAELPEFNLYDLRRSHATFLLQSGVDLFTIKEALHHKTLASTMVYARVSSESMVNANELAAQRALEAISGQFEPSGEGCEGCEG</sequence>
<dbReference type="Pfam" id="PF13356">
    <property type="entry name" value="Arm-DNA-bind_3"/>
    <property type="match status" value="1"/>
</dbReference>
<accession>Q1K3L0</accession>
<dbReference type="PROSITE" id="PS51900">
    <property type="entry name" value="CB"/>
    <property type="match status" value="1"/>
</dbReference>
<dbReference type="PROSITE" id="PS51898">
    <property type="entry name" value="TYR_RECOMBINASE"/>
    <property type="match status" value="1"/>
</dbReference>
<dbReference type="CDD" id="cd00796">
    <property type="entry name" value="INT_Rci_Hp1_C"/>
    <property type="match status" value="1"/>
</dbReference>